<evidence type="ECO:0000256" key="2">
    <source>
        <dbReference type="SAM" id="MobiDB-lite"/>
    </source>
</evidence>
<evidence type="ECO:0000313" key="4">
    <source>
        <dbReference type="Proteomes" id="UP000051952"/>
    </source>
</evidence>
<keyword evidence="1" id="KW-0175">Coiled coil</keyword>
<feature type="coiled-coil region" evidence="1">
    <location>
        <begin position="327"/>
        <end position="554"/>
    </location>
</feature>
<reference evidence="4" key="1">
    <citation type="submission" date="2015-09" db="EMBL/GenBank/DDBJ databases">
        <authorList>
            <consortium name="Pathogen Informatics"/>
        </authorList>
    </citation>
    <scope>NUCLEOTIDE SEQUENCE [LARGE SCALE GENOMIC DNA]</scope>
    <source>
        <strain evidence="4">Lake Konstanz</strain>
    </source>
</reference>
<feature type="region of interest" description="Disordered" evidence="2">
    <location>
        <begin position="1"/>
        <end position="65"/>
    </location>
</feature>
<evidence type="ECO:0000313" key="3">
    <source>
        <dbReference type="EMBL" id="CUG86419.1"/>
    </source>
</evidence>
<dbReference type="OMA" id="ASKWVEF"/>
<protein>
    <submittedName>
        <fullName evidence="3">Uncharacterized protein</fullName>
    </submittedName>
</protein>
<dbReference type="Proteomes" id="UP000051952">
    <property type="component" value="Unassembled WGS sequence"/>
</dbReference>
<proteinExistence type="predicted"/>
<dbReference type="PANTHER" id="PTHR19327">
    <property type="entry name" value="GOLGIN"/>
    <property type="match status" value="1"/>
</dbReference>
<organism evidence="3 4">
    <name type="scientific">Bodo saltans</name>
    <name type="common">Flagellated protozoan</name>
    <dbReference type="NCBI Taxonomy" id="75058"/>
    <lineage>
        <taxon>Eukaryota</taxon>
        <taxon>Discoba</taxon>
        <taxon>Euglenozoa</taxon>
        <taxon>Kinetoplastea</taxon>
        <taxon>Metakinetoplastina</taxon>
        <taxon>Eubodonida</taxon>
        <taxon>Bodonidae</taxon>
        <taxon>Bodo</taxon>
    </lineage>
</organism>
<dbReference type="VEuPathDB" id="TriTrypDB:BSAL_93035"/>
<feature type="coiled-coil region" evidence="1">
    <location>
        <begin position="66"/>
        <end position="283"/>
    </location>
</feature>
<feature type="coiled-coil region" evidence="1">
    <location>
        <begin position="618"/>
        <end position="652"/>
    </location>
</feature>
<dbReference type="AlphaFoldDB" id="A0A0S4J4M2"/>
<feature type="compositionally biased region" description="Low complexity" evidence="2">
    <location>
        <begin position="36"/>
        <end position="54"/>
    </location>
</feature>
<sequence>SHHRVATSKDERRPRQVAGCSSQSVKKKNDEHQDTSNNQHSSSRQPQQQRPPSHAGGDERGDDDAVANLRQQMKALQARVEAVEEEKSNVIMQAQQYSSEVKKNYEETVAFYERKVASAQEEWTRGTQVQLDAQRRELSTEMLSLRDKCAALTLERQEAHQQEERLKAQLVLLTNEQNTTRHVPPTPSAANDEVSSAVISALEERVKALQHQLDNQLSTHQQLIEQTQRVESEKQQAVADAAEAIQRLNAALQLSAQQHANEVKQLRLQIATLESTLQEANTCHDDALRTHANTVATLQQALETARSAGATLAAAHYEPVLVASPVEDQLRADLVRLRQEHSQQIQQNMTQMQKDASELVALRKKLPETELHASELQTQNSELQRQRDAAHRNGEMLKTKMAAHQSSHASACAALQAQLNTLSAELEASRVKLHDAEAAAAAASTSLQVSHEAQQSQQAAAATQDRIRVLEKSIAERDQQHQQDMQGFQSKVDELRTQLSQKQAELDASARRLEGERTKQSYGEQTLTNLRSTIDALQEECDRLRSQRKQSHVDVCRIVAHVTPFLSSSGVAGSPASSSPQATSTFQPEAMSIEDIIAAVTRELTVQHEAVVEATRVHRQWEQTYQQAKDVNQKVSKQLTDAQKQLQEVRTELSTRDRTIASLQAKMKDDQGKWQDAQVNLSAQHTNTQRFETERAELKLEIQAAVDAKERAQQSIAMVNGELEVLRTTLQDREEELTTCQRSMSNLQMVLEQFQRSKQREVEEQTLYLQHELDTLRSQFSATETLKQKHREDLEAASRTHRKEIASKNVAISGPSGQSNEKWRSKHCTCSMNWILFAVSFQPQRLSNRSTARTSRRHHEHIGRKLRPKMLPSVVFPAVKATRSGGANTVPAA</sequence>
<keyword evidence="4" id="KW-1185">Reference proteome</keyword>
<gene>
    <name evidence="3" type="ORF">BSAL_93035</name>
</gene>
<dbReference type="PANTHER" id="PTHR19327:SF0">
    <property type="entry name" value="GOLGIN SUBFAMILY A MEMBER 4"/>
    <property type="match status" value="1"/>
</dbReference>
<name>A0A0S4J4M2_BODSA</name>
<evidence type="ECO:0000256" key="1">
    <source>
        <dbReference type="SAM" id="Coils"/>
    </source>
</evidence>
<accession>A0A0S4J4M2</accession>
<dbReference type="EMBL" id="CYKH01001298">
    <property type="protein sequence ID" value="CUG86419.1"/>
    <property type="molecule type" value="Genomic_DNA"/>
</dbReference>
<dbReference type="OrthoDB" id="425925at2759"/>
<feature type="non-terminal residue" evidence="3">
    <location>
        <position position="1"/>
    </location>
</feature>